<dbReference type="EMBL" id="CM023489">
    <property type="protein sequence ID" value="KAH6922029.1"/>
    <property type="molecule type" value="Genomic_DNA"/>
</dbReference>
<comment type="caution">
    <text evidence="1">The sequence shown here is derived from an EMBL/GenBank/DDBJ whole genome shotgun (WGS) entry which is preliminary data.</text>
</comment>
<reference evidence="1" key="1">
    <citation type="submission" date="2020-05" db="EMBL/GenBank/DDBJ databases">
        <title>Large-scale comparative analyses of tick genomes elucidate their genetic diversity and vector capacities.</title>
        <authorList>
            <person name="Jia N."/>
            <person name="Wang J."/>
            <person name="Shi W."/>
            <person name="Du L."/>
            <person name="Sun Y."/>
            <person name="Zhan W."/>
            <person name="Jiang J."/>
            <person name="Wang Q."/>
            <person name="Zhang B."/>
            <person name="Ji P."/>
            <person name="Sakyi L.B."/>
            <person name="Cui X."/>
            <person name="Yuan T."/>
            <person name="Jiang B."/>
            <person name="Yang W."/>
            <person name="Lam T.T.-Y."/>
            <person name="Chang Q."/>
            <person name="Ding S."/>
            <person name="Wang X."/>
            <person name="Zhu J."/>
            <person name="Ruan X."/>
            <person name="Zhao L."/>
            <person name="Wei J."/>
            <person name="Que T."/>
            <person name="Du C."/>
            <person name="Cheng J."/>
            <person name="Dai P."/>
            <person name="Han X."/>
            <person name="Huang E."/>
            <person name="Gao Y."/>
            <person name="Liu J."/>
            <person name="Shao H."/>
            <person name="Ye R."/>
            <person name="Li L."/>
            <person name="Wei W."/>
            <person name="Wang X."/>
            <person name="Wang C."/>
            <person name="Yang T."/>
            <person name="Huo Q."/>
            <person name="Li W."/>
            <person name="Guo W."/>
            <person name="Chen H."/>
            <person name="Zhou L."/>
            <person name="Ni X."/>
            <person name="Tian J."/>
            <person name="Zhou Y."/>
            <person name="Sheng Y."/>
            <person name="Liu T."/>
            <person name="Pan Y."/>
            <person name="Xia L."/>
            <person name="Li J."/>
            <person name="Zhao F."/>
            <person name="Cao W."/>
        </authorList>
    </citation>
    <scope>NUCLEOTIDE SEQUENCE</scope>
    <source>
        <strain evidence="1">Hyas-2018</strain>
    </source>
</reference>
<accession>A0ACB7RNG0</accession>
<gene>
    <name evidence="1" type="ORF">HPB50_007736</name>
</gene>
<evidence type="ECO:0000313" key="2">
    <source>
        <dbReference type="Proteomes" id="UP000821845"/>
    </source>
</evidence>
<protein>
    <submittedName>
        <fullName evidence="1">Uncharacterized protein</fullName>
    </submittedName>
</protein>
<evidence type="ECO:0000313" key="1">
    <source>
        <dbReference type="EMBL" id="KAH6922029.1"/>
    </source>
</evidence>
<name>A0ACB7RNG0_HYAAI</name>
<sequence>MLCTTADEVKLPAMHMVYTHGAPMQVPCRTVEPRLVRLYEEKNYTGPDARAIPYGSHVVLVPQQAYELLANACTSATQTAPEQFFYRNVLGLSSGIEELGSIQPQLAVALVVSWVCVYLCVFKGIKTSGKAAYVTSLAPFLILGMLFVRGVTLPGAADGIRFYLVPDWSSILRAKVWKNAAEQIFYSLSLAEGMIICFGGFNEFRNRLHEDVLVVAAADFLVSMMGGMVVFSVLGNMAYNMEVPVNEVISSGVGLAFIAYPQALSMIAYPHVWSAAFYAMLFFLAIDTEPLVYRDVISIFPLCVAMLVLVPAEDVLKWTSRLKRRSEQFSSVECLLTPFKDEFPALRSHGPLLSLAVCALMCVFGMPMASQGGLYILTVMDTYLGGYLLPWIGLAEILVVVLGYGLTRFCSDIEFMTGDQPSLALKICWAVFCPLFLTWIVIADLFLYGEPLTLGEYTFPTWVNVAGTYAVIVAVKIMAAFALYHLHRCGYDWHKALRPSNNWGPKDPAEHREYLRFLQQRGLRRLSEQELKLVRPQGEVKRDAVSPHSPSVDRPVSLTEAAPPSLNSAPLKRGVVGPDVNAVPPAAVIPGANVTANPI</sequence>
<keyword evidence="2" id="KW-1185">Reference proteome</keyword>
<organism evidence="1 2">
    <name type="scientific">Hyalomma asiaticum</name>
    <name type="common">Tick</name>
    <dbReference type="NCBI Taxonomy" id="266040"/>
    <lineage>
        <taxon>Eukaryota</taxon>
        <taxon>Metazoa</taxon>
        <taxon>Ecdysozoa</taxon>
        <taxon>Arthropoda</taxon>
        <taxon>Chelicerata</taxon>
        <taxon>Arachnida</taxon>
        <taxon>Acari</taxon>
        <taxon>Parasitiformes</taxon>
        <taxon>Ixodida</taxon>
        <taxon>Ixodoidea</taxon>
        <taxon>Ixodidae</taxon>
        <taxon>Hyalomminae</taxon>
        <taxon>Hyalomma</taxon>
    </lineage>
</organism>
<proteinExistence type="predicted"/>
<dbReference type="Proteomes" id="UP000821845">
    <property type="component" value="Chromosome 9"/>
</dbReference>